<organism evidence="1">
    <name type="scientific">Vibrio virus vB_VspP_SBP1</name>
    <dbReference type="NCBI Taxonomy" id="2500581"/>
    <lineage>
        <taxon>Viruses</taxon>
        <taxon>Duplodnaviria</taxon>
        <taxon>Heunggongvirae</taxon>
        <taxon>Uroviricota</taxon>
        <taxon>Caudoviricetes</taxon>
        <taxon>Schitoviridae</taxon>
        <taxon>Electravirus</taxon>
        <taxon>Electravirus Sbp1</taxon>
    </lineage>
</organism>
<reference evidence="1" key="1">
    <citation type="submission" date="2018-12" db="EMBL/GenBank/DDBJ databases">
        <title>Characterization of a N4-like bacteriophage infecting a coral-derived Vibrio strain.</title>
        <authorList>
            <person name="Huang S."/>
        </authorList>
    </citation>
    <scope>NUCLEOTIDE SEQUENCE [LARGE SCALE GENOMIC DNA]</scope>
</reference>
<sequence>MIRTTNWDGHILLIDPFSIDMVVYGKKNQVTVKTDVTLYVQGQTVSMDSRVFEADVLPSIEEESKYGTLND</sequence>
<evidence type="ECO:0000313" key="2">
    <source>
        <dbReference type="Proteomes" id="UP000290131"/>
    </source>
</evidence>
<gene>
    <name evidence="1" type="ORF">SBP1_gp105</name>
</gene>
<accession>A0A3T0IIP0</accession>
<protein>
    <submittedName>
        <fullName evidence="1">Uncharacterized protein</fullName>
    </submittedName>
</protein>
<dbReference type="Proteomes" id="UP000290131">
    <property type="component" value="Segment"/>
</dbReference>
<keyword evidence="2" id="KW-1185">Reference proteome</keyword>
<name>A0A3T0IIP0_9CAUD</name>
<proteinExistence type="predicted"/>
<dbReference type="EMBL" id="MK301608">
    <property type="protein sequence ID" value="AZU99697.1"/>
    <property type="molecule type" value="Genomic_DNA"/>
</dbReference>
<evidence type="ECO:0000313" key="1">
    <source>
        <dbReference type="EMBL" id="AZU99697.1"/>
    </source>
</evidence>